<evidence type="ECO:0000256" key="8">
    <source>
        <dbReference type="ARBA" id="ARBA00023098"/>
    </source>
</evidence>
<evidence type="ECO:0000256" key="9">
    <source>
        <dbReference type="ARBA" id="ARBA00023136"/>
    </source>
</evidence>
<reference evidence="13" key="1">
    <citation type="submission" date="2025-08" db="UniProtKB">
        <authorList>
            <consortium name="RefSeq"/>
        </authorList>
    </citation>
    <scope>IDENTIFICATION</scope>
    <source>
        <tissue evidence="13">Sperm</tissue>
    </source>
</reference>
<protein>
    <recommendedName>
        <fullName evidence="11">Acyltransferase</fullName>
        <ecNumber evidence="11">2.3.1.-</ecNumber>
    </recommendedName>
</protein>
<comment type="caution">
    <text evidence="11">Lacks conserved residue(s) required for the propagation of feature annotation.</text>
</comment>
<dbReference type="GO" id="GO:0004144">
    <property type="term" value="F:diacylglycerol O-acyltransferase activity"/>
    <property type="evidence" value="ECO:0007669"/>
    <property type="project" value="TreeGrafter"/>
</dbReference>
<evidence type="ECO:0000313" key="12">
    <source>
        <dbReference type="Proteomes" id="UP001318040"/>
    </source>
</evidence>
<dbReference type="PANTHER" id="PTHR12317">
    <property type="entry name" value="DIACYLGLYCEROL O-ACYLTRANSFERASE"/>
    <property type="match status" value="1"/>
</dbReference>
<gene>
    <name evidence="13" type="primary">LOC116956785</name>
</gene>
<dbReference type="RefSeq" id="XP_032834501.1">
    <property type="nucleotide sequence ID" value="XM_032978610.1"/>
</dbReference>
<evidence type="ECO:0000256" key="3">
    <source>
        <dbReference type="ARBA" id="ARBA00022516"/>
    </source>
</evidence>
<feature type="transmembrane region" description="Helical" evidence="11">
    <location>
        <begin position="21"/>
        <end position="42"/>
    </location>
</feature>
<comment type="subcellular location">
    <subcellularLocation>
        <location evidence="1 11">Endoplasmic reticulum membrane</location>
        <topology evidence="1 11">Multi-pass membrane protein</topology>
    </subcellularLocation>
</comment>
<dbReference type="EC" id="2.3.1.-" evidence="11"/>
<keyword evidence="12" id="KW-1185">Reference proteome</keyword>
<dbReference type="KEGG" id="pmrn:116956785"/>
<evidence type="ECO:0000256" key="2">
    <source>
        <dbReference type="ARBA" id="ARBA00005420"/>
    </source>
</evidence>
<accession>A0AAJ7XHD1</accession>
<dbReference type="GeneID" id="116956785"/>
<evidence type="ECO:0000256" key="11">
    <source>
        <dbReference type="RuleBase" id="RU367023"/>
    </source>
</evidence>
<dbReference type="AlphaFoldDB" id="A0AAJ7XHD1"/>
<keyword evidence="3" id="KW-0444">Lipid biosynthesis</keyword>
<evidence type="ECO:0000256" key="1">
    <source>
        <dbReference type="ARBA" id="ARBA00004477"/>
    </source>
</evidence>
<evidence type="ECO:0000256" key="5">
    <source>
        <dbReference type="ARBA" id="ARBA00022692"/>
    </source>
</evidence>
<keyword evidence="8" id="KW-0443">Lipid metabolism</keyword>
<dbReference type="CDD" id="cd07987">
    <property type="entry name" value="LPLAT_MGAT-like"/>
    <property type="match status" value="1"/>
</dbReference>
<organism evidence="12 13">
    <name type="scientific">Petromyzon marinus</name>
    <name type="common">Sea lamprey</name>
    <dbReference type="NCBI Taxonomy" id="7757"/>
    <lineage>
        <taxon>Eukaryota</taxon>
        <taxon>Metazoa</taxon>
        <taxon>Chordata</taxon>
        <taxon>Craniata</taxon>
        <taxon>Vertebrata</taxon>
        <taxon>Cyclostomata</taxon>
        <taxon>Hyperoartia</taxon>
        <taxon>Petromyzontiformes</taxon>
        <taxon>Petromyzontidae</taxon>
        <taxon>Petromyzon</taxon>
    </lineage>
</organism>
<dbReference type="InterPro" id="IPR007130">
    <property type="entry name" value="DAGAT"/>
</dbReference>
<dbReference type="PANTHER" id="PTHR12317:SF78">
    <property type="entry name" value="ACYLTRANSFERASE"/>
    <property type="match status" value="1"/>
</dbReference>
<keyword evidence="10" id="KW-0012">Acyltransferase</keyword>
<keyword evidence="6 11" id="KW-0256">Endoplasmic reticulum</keyword>
<keyword evidence="7 11" id="KW-1133">Transmembrane helix</keyword>
<evidence type="ECO:0000256" key="7">
    <source>
        <dbReference type="ARBA" id="ARBA00022989"/>
    </source>
</evidence>
<keyword evidence="5 11" id="KW-0812">Transmembrane</keyword>
<dbReference type="Pfam" id="PF03982">
    <property type="entry name" value="DAGAT"/>
    <property type="match status" value="1"/>
</dbReference>
<dbReference type="GO" id="GO:0005789">
    <property type="term" value="C:endoplasmic reticulum membrane"/>
    <property type="evidence" value="ECO:0007669"/>
    <property type="project" value="UniProtKB-SubCell"/>
</dbReference>
<dbReference type="GO" id="GO:0019432">
    <property type="term" value="P:triglyceride biosynthetic process"/>
    <property type="evidence" value="ECO:0007669"/>
    <property type="project" value="TreeGrafter"/>
</dbReference>
<sequence length="337" mass="37911">MKVKFAPLVVPLARRLQTFAVLQWVFSFLALGQVCLAALLLLPLLLPPLRLLALAYLLWLYLDWETPQSGGRRSRWVRSWCLWRHFRDYFPIHLVKTAELDPDHNYLFGFHPHGVLVAGGFGNFGTEATGFRVLFPGLRPHLLMLPFWFRIPFFREYIMAGGLVPSDMRSATTVLSRQGGGNVAVLAVGGAPEALDARPGAHTLQVRRRKGFIKLALTTGAQLVPVFSFGENELFQQVGNPRGSWLRAAQERLQGLMGVALPLFHARGVFQYSFGLLPYRTAIHTVVGEPIAVELTPSPSADDITRLHEHYLERLTALFEKHKETYGVPADKQLTFY</sequence>
<dbReference type="Proteomes" id="UP001318040">
    <property type="component" value="Chromosome 67"/>
</dbReference>
<evidence type="ECO:0000256" key="6">
    <source>
        <dbReference type="ARBA" id="ARBA00022824"/>
    </source>
</evidence>
<evidence type="ECO:0000256" key="4">
    <source>
        <dbReference type="ARBA" id="ARBA00022679"/>
    </source>
</evidence>
<name>A0AAJ7XHD1_PETMA</name>
<evidence type="ECO:0000313" key="13">
    <source>
        <dbReference type="RefSeq" id="XP_032834501.1"/>
    </source>
</evidence>
<keyword evidence="9 11" id="KW-0472">Membrane</keyword>
<evidence type="ECO:0000256" key="10">
    <source>
        <dbReference type="ARBA" id="ARBA00023315"/>
    </source>
</evidence>
<keyword evidence="4 11" id="KW-0808">Transferase</keyword>
<comment type="similarity">
    <text evidence="2 11">Belongs to the diacylglycerol acyltransferase family.</text>
</comment>
<proteinExistence type="inferred from homology"/>